<evidence type="ECO:0000256" key="1">
    <source>
        <dbReference type="SAM" id="MobiDB-lite"/>
    </source>
</evidence>
<keyword evidence="3" id="KW-1185">Reference proteome</keyword>
<dbReference type="Proteomes" id="UP000815325">
    <property type="component" value="Unassembled WGS sequence"/>
</dbReference>
<comment type="caution">
    <text evidence="2">The sequence shown here is derived from an EMBL/GenBank/DDBJ whole genome shotgun (WGS) entry which is preliminary data.</text>
</comment>
<accession>A0ABQ7G7E9</accession>
<evidence type="ECO:0000313" key="2">
    <source>
        <dbReference type="EMBL" id="KAF5830533.1"/>
    </source>
</evidence>
<evidence type="ECO:0000313" key="3">
    <source>
        <dbReference type="Proteomes" id="UP000815325"/>
    </source>
</evidence>
<sequence>MELSWFLQNRHKGKPCHPSWQPSVTRWRKAVLLQSIEREKEKSRNAHQPPGVQGHRPVSASSSNSSSSSGGGGGGGGGNKTCPSALCTTQICTLNCSKLVTTCSTQLVVVTLSFKWCLDLHKDLCSLTLQSPGLRSLSIAVMEPDDGRWEPQKCLDLADAEKIWFPSLRLLSLTTLPMPTIRVSGSTFPRLKHLTVSNTGFLMQRPPYSTLTIGPFAALKILEVKEVAVRDQPMDLGSLAACSPQLKTMVVSEFWGVGPVQTHIHTLRLPSCVTLYIRNSLNVMNLNIWAPAVRHLSLLCLRLKGIQLGPGGPAHLPQHAMDKLKGRYPAAKLVTLRNILDEKAIVELERHSQISEVGYDDEALEVMRLILGGVQRELSVLRAISASCPPSPGRKPGSPSGGRQTARPFSARP</sequence>
<evidence type="ECO:0008006" key="4">
    <source>
        <dbReference type="Google" id="ProtNLM"/>
    </source>
</evidence>
<reference evidence="2" key="1">
    <citation type="submission" date="2017-08" db="EMBL/GenBank/DDBJ databases">
        <authorList>
            <person name="Polle J.E."/>
            <person name="Barry K."/>
            <person name="Cushman J."/>
            <person name="Schmutz J."/>
            <person name="Tran D."/>
            <person name="Hathwaick L.T."/>
            <person name="Yim W.C."/>
            <person name="Jenkins J."/>
            <person name="Mckie-Krisberg Z.M."/>
            <person name="Prochnik S."/>
            <person name="Lindquist E."/>
            <person name="Dockter R.B."/>
            <person name="Adam C."/>
            <person name="Molina H."/>
            <person name="Bunkerborg J."/>
            <person name="Jin E."/>
            <person name="Buchheim M."/>
            <person name="Magnuson J."/>
        </authorList>
    </citation>
    <scope>NUCLEOTIDE SEQUENCE</scope>
    <source>
        <strain evidence="2">CCAP 19/18</strain>
    </source>
</reference>
<protein>
    <recommendedName>
        <fullName evidence="4">Encoded protein</fullName>
    </recommendedName>
</protein>
<feature type="region of interest" description="Disordered" evidence="1">
    <location>
        <begin position="38"/>
        <end position="75"/>
    </location>
</feature>
<reference evidence="2" key="2">
    <citation type="submission" date="2020-06" db="EMBL/GenBank/DDBJ databases">
        <authorList>
            <consortium name="DOE Joint Genome Institute"/>
            <person name="Calhoun S."/>
            <person name="Polle J.E."/>
            <person name="Mckie-Krisberg Z."/>
            <person name="Prochnik S."/>
            <person name="Neofotis P."/>
            <person name="Yim W.C."/>
            <person name="Hathwaik L.T."/>
            <person name="Jenkins J."/>
            <person name="Molina H."/>
            <person name="Bunkenborg J."/>
            <person name="Grigoriev I.V."/>
            <person name="Barry K."/>
            <person name="Schmutz J."/>
            <person name="Jin E."/>
            <person name="Cushman J.C."/>
            <person name="Magnuson J.K."/>
        </authorList>
    </citation>
    <scope>NUCLEOTIDE SEQUENCE</scope>
    <source>
        <strain evidence="2">CCAP 19/18</strain>
    </source>
</reference>
<feature type="compositionally biased region" description="Low complexity" evidence="1">
    <location>
        <begin position="59"/>
        <end position="68"/>
    </location>
</feature>
<dbReference type="EMBL" id="MU070032">
    <property type="protein sequence ID" value="KAF5830533.1"/>
    <property type="molecule type" value="Genomic_DNA"/>
</dbReference>
<organism evidence="2 3">
    <name type="scientific">Dunaliella salina</name>
    <name type="common">Green alga</name>
    <name type="synonym">Protococcus salinus</name>
    <dbReference type="NCBI Taxonomy" id="3046"/>
    <lineage>
        <taxon>Eukaryota</taxon>
        <taxon>Viridiplantae</taxon>
        <taxon>Chlorophyta</taxon>
        <taxon>core chlorophytes</taxon>
        <taxon>Chlorophyceae</taxon>
        <taxon>CS clade</taxon>
        <taxon>Chlamydomonadales</taxon>
        <taxon>Dunaliellaceae</taxon>
        <taxon>Dunaliella</taxon>
    </lineage>
</organism>
<dbReference type="SUPFAM" id="SSF52047">
    <property type="entry name" value="RNI-like"/>
    <property type="match status" value="1"/>
</dbReference>
<dbReference type="EMBL" id="MU070032">
    <property type="protein sequence ID" value="KAF5830532.1"/>
    <property type="molecule type" value="Genomic_DNA"/>
</dbReference>
<proteinExistence type="predicted"/>
<name>A0ABQ7G7E9_DUNSA</name>
<gene>
    <name evidence="2" type="ORF">DUNSADRAFT_14383</name>
</gene>
<feature type="region of interest" description="Disordered" evidence="1">
    <location>
        <begin position="387"/>
        <end position="413"/>
    </location>
</feature>